<sequence>MDAALYKDITTLRGLNYHCYVAPARESNPTLLFLHGFPSTSRDWRRQVPFFHEKGYGLIVPDMLGYGGTAKLTNMEAYSTNLMAKDVVDILDSEGIQKVIVIGHDWGCVVVSRLGNLYPERVIAFAFLAVGYISPSPESDSKSLAISRQTFGNELFGYWLFFSEDGADKVIENHWDSFFSLLWPHDPKTWQTDMCPVGAAKAWILADKQTALPWYMTEEDKRIQTEILLKDGFAAPLNWYKFSIIGHAAEEDKSIPLDRYDIHQPIFFAGCTQDYVCVPERMQARMSKHCKDITYKEFDSDHWLMSSHADELNKELLAWIEDKV</sequence>
<dbReference type="InterPro" id="IPR000639">
    <property type="entry name" value="Epox_hydrolase-like"/>
</dbReference>
<accession>A0A0C3FBZ7</accession>
<evidence type="ECO:0000259" key="3">
    <source>
        <dbReference type="Pfam" id="PF00561"/>
    </source>
</evidence>
<dbReference type="PANTHER" id="PTHR43329">
    <property type="entry name" value="EPOXIDE HYDROLASE"/>
    <property type="match status" value="1"/>
</dbReference>
<dbReference type="STRING" id="765440.A0A0C3FBZ7"/>
<evidence type="ECO:0000313" key="4">
    <source>
        <dbReference type="EMBL" id="KIM77404.1"/>
    </source>
</evidence>
<dbReference type="Pfam" id="PF00561">
    <property type="entry name" value="Abhydrolase_1"/>
    <property type="match status" value="1"/>
</dbReference>
<reference evidence="4 5" key="1">
    <citation type="submission" date="2014-04" db="EMBL/GenBank/DDBJ databases">
        <authorList>
            <consortium name="DOE Joint Genome Institute"/>
            <person name="Kuo A."/>
            <person name="Tarkka M."/>
            <person name="Buscot F."/>
            <person name="Kohler A."/>
            <person name="Nagy L.G."/>
            <person name="Floudas D."/>
            <person name="Copeland A."/>
            <person name="Barry K.W."/>
            <person name="Cichocki N."/>
            <person name="Veneault-Fourrey C."/>
            <person name="LaButti K."/>
            <person name="Lindquist E.A."/>
            <person name="Lipzen A."/>
            <person name="Lundell T."/>
            <person name="Morin E."/>
            <person name="Murat C."/>
            <person name="Sun H."/>
            <person name="Tunlid A."/>
            <person name="Henrissat B."/>
            <person name="Grigoriev I.V."/>
            <person name="Hibbett D.S."/>
            <person name="Martin F."/>
            <person name="Nordberg H.P."/>
            <person name="Cantor M.N."/>
            <person name="Hua S.X."/>
        </authorList>
    </citation>
    <scope>NUCLEOTIDE SEQUENCE [LARGE SCALE GENOMIC DNA]</scope>
    <source>
        <strain evidence="4 5">F 1598</strain>
    </source>
</reference>
<dbReference type="Proteomes" id="UP000054166">
    <property type="component" value="Unassembled WGS sequence"/>
</dbReference>
<evidence type="ECO:0000256" key="1">
    <source>
        <dbReference type="ARBA" id="ARBA00022801"/>
    </source>
</evidence>
<dbReference type="PRINTS" id="PR00412">
    <property type="entry name" value="EPOXHYDRLASE"/>
</dbReference>
<dbReference type="Gene3D" id="3.40.50.1820">
    <property type="entry name" value="alpha/beta hydrolase"/>
    <property type="match status" value="1"/>
</dbReference>
<dbReference type="GO" id="GO:0016787">
    <property type="term" value="F:hydrolase activity"/>
    <property type="evidence" value="ECO:0007669"/>
    <property type="project" value="UniProtKB-KW"/>
</dbReference>
<feature type="domain" description="AB hydrolase-1" evidence="3">
    <location>
        <begin position="29"/>
        <end position="306"/>
    </location>
</feature>
<dbReference type="OrthoDB" id="408373at2759"/>
<dbReference type="InterPro" id="IPR029058">
    <property type="entry name" value="AB_hydrolase_fold"/>
</dbReference>
<comment type="similarity">
    <text evidence="2">Belongs to the AB hydrolase superfamily. Epoxide hydrolase family.</text>
</comment>
<dbReference type="SUPFAM" id="SSF53474">
    <property type="entry name" value="alpha/beta-Hydrolases"/>
    <property type="match status" value="1"/>
</dbReference>
<gene>
    <name evidence="4" type="ORF">PILCRDRAFT_825369</name>
</gene>
<dbReference type="InParanoid" id="A0A0C3FBZ7"/>
<keyword evidence="1" id="KW-0378">Hydrolase</keyword>
<dbReference type="HOGENOM" id="CLU_020336_7_0_1"/>
<dbReference type="EMBL" id="KN833025">
    <property type="protein sequence ID" value="KIM77404.1"/>
    <property type="molecule type" value="Genomic_DNA"/>
</dbReference>
<evidence type="ECO:0000256" key="2">
    <source>
        <dbReference type="ARBA" id="ARBA00038334"/>
    </source>
</evidence>
<reference evidence="5" key="2">
    <citation type="submission" date="2015-01" db="EMBL/GenBank/DDBJ databases">
        <title>Evolutionary Origins and Diversification of the Mycorrhizal Mutualists.</title>
        <authorList>
            <consortium name="DOE Joint Genome Institute"/>
            <consortium name="Mycorrhizal Genomics Consortium"/>
            <person name="Kohler A."/>
            <person name="Kuo A."/>
            <person name="Nagy L.G."/>
            <person name="Floudas D."/>
            <person name="Copeland A."/>
            <person name="Barry K.W."/>
            <person name="Cichocki N."/>
            <person name="Veneault-Fourrey C."/>
            <person name="LaButti K."/>
            <person name="Lindquist E.A."/>
            <person name="Lipzen A."/>
            <person name="Lundell T."/>
            <person name="Morin E."/>
            <person name="Murat C."/>
            <person name="Riley R."/>
            <person name="Ohm R."/>
            <person name="Sun H."/>
            <person name="Tunlid A."/>
            <person name="Henrissat B."/>
            <person name="Grigoriev I.V."/>
            <person name="Hibbett D.S."/>
            <person name="Martin F."/>
        </authorList>
    </citation>
    <scope>NUCLEOTIDE SEQUENCE [LARGE SCALE GENOMIC DNA]</scope>
    <source>
        <strain evidence="5">F 1598</strain>
    </source>
</reference>
<name>A0A0C3FBZ7_PILCF</name>
<organism evidence="4 5">
    <name type="scientific">Piloderma croceum (strain F 1598)</name>
    <dbReference type="NCBI Taxonomy" id="765440"/>
    <lineage>
        <taxon>Eukaryota</taxon>
        <taxon>Fungi</taxon>
        <taxon>Dikarya</taxon>
        <taxon>Basidiomycota</taxon>
        <taxon>Agaricomycotina</taxon>
        <taxon>Agaricomycetes</taxon>
        <taxon>Agaricomycetidae</taxon>
        <taxon>Atheliales</taxon>
        <taxon>Atheliaceae</taxon>
        <taxon>Piloderma</taxon>
    </lineage>
</organism>
<dbReference type="InterPro" id="IPR000073">
    <property type="entry name" value="AB_hydrolase_1"/>
</dbReference>
<keyword evidence="5" id="KW-1185">Reference proteome</keyword>
<proteinExistence type="inferred from homology"/>
<dbReference type="AlphaFoldDB" id="A0A0C3FBZ7"/>
<evidence type="ECO:0000313" key="5">
    <source>
        <dbReference type="Proteomes" id="UP000054166"/>
    </source>
</evidence>
<protein>
    <recommendedName>
        <fullName evidence="3">AB hydrolase-1 domain-containing protein</fullName>
    </recommendedName>
</protein>